<name>A0A7X4LIJ9_9VIBR</name>
<keyword evidence="1" id="KW-1133">Transmembrane helix</keyword>
<proteinExistence type="predicted"/>
<dbReference type="EMBL" id="WEKT01000005">
    <property type="protein sequence ID" value="MZI92579.1"/>
    <property type="molecule type" value="Genomic_DNA"/>
</dbReference>
<reference evidence="2 3" key="1">
    <citation type="submission" date="2019-10" db="EMBL/GenBank/DDBJ databases">
        <title>Vibrio sp. nov. isolated from a shrimp pond.</title>
        <authorList>
            <person name="Gomez-Gil B."/>
            <person name="Enciso-Ibarra J."/>
            <person name="Enciso-Ibarra K."/>
            <person name="Bolan-Mejia C."/>
        </authorList>
    </citation>
    <scope>NUCLEOTIDE SEQUENCE [LARGE SCALE GENOMIC DNA]</scope>
    <source>
        <strain evidence="2 3">CAIM 722</strain>
    </source>
</reference>
<evidence type="ECO:0000313" key="2">
    <source>
        <dbReference type="EMBL" id="MZI92579.1"/>
    </source>
</evidence>
<accession>A0A7X4LIJ9</accession>
<comment type="caution">
    <text evidence="2">The sequence shown here is derived from an EMBL/GenBank/DDBJ whole genome shotgun (WGS) entry which is preliminary data.</text>
</comment>
<dbReference type="AlphaFoldDB" id="A0A7X4LIJ9"/>
<dbReference type="Proteomes" id="UP000462621">
    <property type="component" value="Unassembled WGS sequence"/>
</dbReference>
<evidence type="ECO:0000256" key="1">
    <source>
        <dbReference type="SAM" id="Phobius"/>
    </source>
</evidence>
<organism evidence="2 3">
    <name type="scientific">Vibrio eleionomae</name>
    <dbReference type="NCBI Taxonomy" id="2653505"/>
    <lineage>
        <taxon>Bacteria</taxon>
        <taxon>Pseudomonadati</taxon>
        <taxon>Pseudomonadota</taxon>
        <taxon>Gammaproteobacteria</taxon>
        <taxon>Vibrionales</taxon>
        <taxon>Vibrionaceae</taxon>
        <taxon>Vibrio</taxon>
    </lineage>
</organism>
<keyword evidence="1" id="KW-0812">Transmembrane</keyword>
<sequence>MTVMNNHCMNNAKPFSIDEIGAARNAFLQYEPVKQVELLSVMPTDEAVGILSHCSITHVQDLLCDLDAQGHKTLAHQYAKQLGMVYAERKPIGRSDSEQKEERDELSIWHRVKQRVGWVIPVALVGVVSGIFIY</sequence>
<gene>
    <name evidence="2" type="ORF">F9817_05080</name>
</gene>
<evidence type="ECO:0000313" key="3">
    <source>
        <dbReference type="Proteomes" id="UP000462621"/>
    </source>
</evidence>
<feature type="transmembrane region" description="Helical" evidence="1">
    <location>
        <begin position="116"/>
        <end position="133"/>
    </location>
</feature>
<dbReference type="RefSeq" id="WP_161153875.1">
    <property type="nucleotide sequence ID" value="NZ_WEKT01000005.1"/>
</dbReference>
<protein>
    <submittedName>
        <fullName evidence="2">Magnesium transporter</fullName>
    </submittedName>
</protein>
<keyword evidence="3" id="KW-1185">Reference proteome</keyword>
<keyword evidence="1" id="KW-0472">Membrane</keyword>